<sequence>MMGSERMNSVRGAFTVLRGIARQHCCQLVFWTNSSLVRVSTFCDQWGLLLESWALACPKPTPYSAIQMNLIWKEHHHGSDERPIGCRYCRSYRCAKKHRA</sequence>
<geneLocation type="plasmid" evidence="1">
    <name>PP1</name>
</geneLocation>
<evidence type="ECO:0000313" key="2">
    <source>
        <dbReference type="Proteomes" id="UP000238095"/>
    </source>
</evidence>
<reference evidence="1 2" key="1">
    <citation type="submission" date="2017-11" db="EMBL/GenBank/DDBJ databases">
        <authorList>
            <person name="Han C.G."/>
        </authorList>
    </citation>
    <scope>NUCLEOTIDE SEQUENCE [LARGE SCALE GENOMIC DNA]</scope>
    <source>
        <strain evidence="1">CFBP3840</strain>
        <plasmid evidence="2">Plasmid pp1</plasmid>
    </source>
</reference>
<proteinExistence type="predicted"/>
<evidence type="ECO:0000313" key="1">
    <source>
        <dbReference type="EMBL" id="SOS42790.1"/>
    </source>
</evidence>
<name>A0A2K4X3E1_PSESX</name>
<organism evidence="1 2">
    <name type="scientific">Pseudomonas syringae</name>
    <dbReference type="NCBI Taxonomy" id="317"/>
    <lineage>
        <taxon>Bacteria</taxon>
        <taxon>Pseudomonadati</taxon>
        <taxon>Pseudomonadota</taxon>
        <taxon>Gammaproteobacteria</taxon>
        <taxon>Pseudomonadales</taxon>
        <taxon>Pseudomonadaceae</taxon>
        <taxon>Pseudomonas</taxon>
    </lineage>
</organism>
<dbReference type="EMBL" id="LT963410">
    <property type="protein sequence ID" value="SOS42790.1"/>
    <property type="molecule type" value="Genomic_DNA"/>
</dbReference>
<dbReference type="Proteomes" id="UP000238095">
    <property type="component" value="Plasmid PP1"/>
</dbReference>
<gene>
    <name evidence="1" type="ORF">CFBP3840_P100122</name>
</gene>
<protein>
    <submittedName>
        <fullName evidence="1">Uncharacterized protein</fullName>
    </submittedName>
</protein>
<keyword evidence="1" id="KW-0614">Plasmid</keyword>
<accession>A0A2K4X3E1</accession>
<dbReference type="AlphaFoldDB" id="A0A2K4X3E1"/>